<dbReference type="Pfam" id="PF17853">
    <property type="entry name" value="GGDEF_2"/>
    <property type="match status" value="1"/>
</dbReference>
<dbReference type="PANTHER" id="PTHR42713">
    <property type="entry name" value="HISTIDINE KINASE-RELATED"/>
    <property type="match status" value="1"/>
</dbReference>
<keyword evidence="6" id="KW-0238">DNA-binding</keyword>
<dbReference type="InterPro" id="IPR018060">
    <property type="entry name" value="HTH_AraC"/>
</dbReference>
<dbReference type="PROSITE" id="PS01124">
    <property type="entry name" value="HTH_ARAC_FAMILY_2"/>
    <property type="match status" value="1"/>
</dbReference>
<evidence type="ECO:0000256" key="1">
    <source>
        <dbReference type="ARBA" id="ARBA00004496"/>
    </source>
</evidence>
<keyword evidence="3 8" id="KW-0597">Phosphoprotein</keyword>
<dbReference type="SUPFAM" id="SSF46689">
    <property type="entry name" value="Homeodomain-like"/>
    <property type="match status" value="2"/>
</dbReference>
<sequence>MLTMIIADDEPFIRSSLVKVFKWREEFGIEIVAEAADGQEAYDLCLQHQPDILFTDIMMPLLDGLQVAEKLKAAGSATKIIIISGAQDFAYAQSAMKVNAEGYILKPVKLNEVRDIFRKVIDRLHHEHDTHSHMEQLKQQLQENMPLLREKFLQNLLSGLYWNEEDIWDKIDYFALPFQRGEPLTVGVLQLDDYQTAIDKFSEEYKQLLYFSIQNIISECLASHGCGICCVANENEFVLLFSRTAAGDPNADADASVGASSAPDALSAICEQIAGNIQKYLRLTVSVGIGRTCEIGRLESSYKEALSALVYKFYTGHSSILHIKDIQPDTETLESTFVYKFHTRLMNELKVGHKEQVRELIESLFSRLAQPKLHIDYVQSICAELIFTAARTLYEIVEETEAAAQSRLQLMNSLYAQQNITELKAYMLSLFDGLVSQVAHKNASKNSRTILAIKKLVQEGYAQELSISRIAEEVFLTPNYISLIFKKETGETITDYITGIRIGKAKELLLATDLKVMEISERVGYENPHYFSTVFKKTTGVHPLKFRSGQ</sequence>
<evidence type="ECO:0000259" key="10">
    <source>
        <dbReference type="PROSITE" id="PS50110"/>
    </source>
</evidence>
<dbReference type="PRINTS" id="PR00032">
    <property type="entry name" value="HTHARAC"/>
</dbReference>
<dbReference type="Proteomes" id="UP000249890">
    <property type="component" value="Chromosome"/>
</dbReference>
<evidence type="ECO:0000256" key="2">
    <source>
        <dbReference type="ARBA" id="ARBA00022490"/>
    </source>
</evidence>
<evidence type="ECO:0000256" key="6">
    <source>
        <dbReference type="ARBA" id="ARBA00023125"/>
    </source>
</evidence>
<proteinExistence type="predicted"/>
<dbReference type="RefSeq" id="WP_087919169.1">
    <property type="nucleotide sequence ID" value="NZ_CP021780.1"/>
</dbReference>
<comment type="subcellular location">
    <subcellularLocation>
        <location evidence="1">Cytoplasm</location>
    </subcellularLocation>
</comment>
<dbReference type="EMBL" id="CP021780">
    <property type="protein sequence ID" value="ASA25204.1"/>
    <property type="molecule type" value="Genomic_DNA"/>
</dbReference>
<evidence type="ECO:0000256" key="7">
    <source>
        <dbReference type="ARBA" id="ARBA00023163"/>
    </source>
</evidence>
<keyword evidence="2" id="KW-0963">Cytoplasm</keyword>
<keyword evidence="5" id="KW-0805">Transcription regulation</keyword>
<dbReference type="SUPFAM" id="SSF52172">
    <property type="entry name" value="CheY-like"/>
    <property type="match status" value="1"/>
</dbReference>
<dbReference type="GO" id="GO:0005737">
    <property type="term" value="C:cytoplasm"/>
    <property type="evidence" value="ECO:0007669"/>
    <property type="project" value="UniProtKB-SubCell"/>
</dbReference>
<name>A0A2Z2KGA1_9BACL</name>
<feature type="domain" description="HTH araC/xylS-type" evidence="9">
    <location>
        <begin position="451"/>
        <end position="549"/>
    </location>
</feature>
<dbReference type="InterPro" id="IPR051552">
    <property type="entry name" value="HptR"/>
</dbReference>
<keyword evidence="4" id="KW-0902">Two-component regulatory system</keyword>
<evidence type="ECO:0008006" key="13">
    <source>
        <dbReference type="Google" id="ProtNLM"/>
    </source>
</evidence>
<evidence type="ECO:0000256" key="3">
    <source>
        <dbReference type="ARBA" id="ARBA00022553"/>
    </source>
</evidence>
<dbReference type="InterPro" id="IPR041522">
    <property type="entry name" value="CdaR_GGDEF"/>
</dbReference>
<accession>A0A2Z2KGA1</accession>
<dbReference type="PANTHER" id="PTHR42713:SF3">
    <property type="entry name" value="TRANSCRIPTIONAL REGULATORY PROTEIN HPTR"/>
    <property type="match status" value="1"/>
</dbReference>
<dbReference type="SMART" id="SM00448">
    <property type="entry name" value="REC"/>
    <property type="match status" value="1"/>
</dbReference>
<dbReference type="CDD" id="cd17536">
    <property type="entry name" value="REC_YesN-like"/>
    <property type="match status" value="1"/>
</dbReference>
<dbReference type="Gene3D" id="1.10.10.60">
    <property type="entry name" value="Homeodomain-like"/>
    <property type="match status" value="2"/>
</dbReference>
<dbReference type="InterPro" id="IPR009057">
    <property type="entry name" value="Homeodomain-like_sf"/>
</dbReference>
<reference evidence="11 12" key="1">
    <citation type="submission" date="2017-06" db="EMBL/GenBank/DDBJ databases">
        <title>Complete genome sequence of Paenibacillus donghaensis KCTC 13049T isolated from East Sea sediment, South Korea.</title>
        <authorList>
            <person name="Jung B.K."/>
            <person name="Hong S.-J."/>
            <person name="Shin J.-H."/>
        </authorList>
    </citation>
    <scope>NUCLEOTIDE SEQUENCE [LARGE SCALE GENOMIC DNA]</scope>
    <source>
        <strain evidence="11 12">KCTC 13049</strain>
    </source>
</reference>
<keyword evidence="12" id="KW-1185">Reference proteome</keyword>
<feature type="domain" description="Response regulatory" evidence="10">
    <location>
        <begin position="3"/>
        <end position="121"/>
    </location>
</feature>
<evidence type="ECO:0000256" key="4">
    <source>
        <dbReference type="ARBA" id="ARBA00023012"/>
    </source>
</evidence>
<dbReference type="PROSITE" id="PS50110">
    <property type="entry name" value="RESPONSE_REGULATORY"/>
    <property type="match status" value="1"/>
</dbReference>
<dbReference type="GO" id="GO:0003700">
    <property type="term" value="F:DNA-binding transcription factor activity"/>
    <property type="evidence" value="ECO:0007669"/>
    <property type="project" value="InterPro"/>
</dbReference>
<dbReference type="Gene3D" id="3.40.50.2300">
    <property type="match status" value="1"/>
</dbReference>
<feature type="modified residue" description="4-aspartylphosphate" evidence="8">
    <location>
        <position position="56"/>
    </location>
</feature>
<protein>
    <recommendedName>
        <fullName evidence="13">DNA-binding response regulator</fullName>
    </recommendedName>
</protein>
<dbReference type="SMART" id="SM00342">
    <property type="entry name" value="HTH_ARAC"/>
    <property type="match status" value="1"/>
</dbReference>
<gene>
    <name evidence="11" type="ORF">B9T62_33410</name>
</gene>
<organism evidence="11 12">
    <name type="scientific">Paenibacillus donghaensis</name>
    <dbReference type="NCBI Taxonomy" id="414771"/>
    <lineage>
        <taxon>Bacteria</taxon>
        <taxon>Bacillati</taxon>
        <taxon>Bacillota</taxon>
        <taxon>Bacilli</taxon>
        <taxon>Bacillales</taxon>
        <taxon>Paenibacillaceae</taxon>
        <taxon>Paenibacillus</taxon>
    </lineage>
</organism>
<dbReference type="Pfam" id="PF00072">
    <property type="entry name" value="Response_reg"/>
    <property type="match status" value="1"/>
</dbReference>
<dbReference type="GO" id="GO:0043565">
    <property type="term" value="F:sequence-specific DNA binding"/>
    <property type="evidence" value="ECO:0007669"/>
    <property type="project" value="InterPro"/>
</dbReference>
<dbReference type="KEGG" id="pdh:B9T62_33410"/>
<keyword evidence="7" id="KW-0804">Transcription</keyword>
<dbReference type="Pfam" id="PF12833">
    <property type="entry name" value="HTH_18"/>
    <property type="match status" value="1"/>
</dbReference>
<dbReference type="InterPro" id="IPR001789">
    <property type="entry name" value="Sig_transdc_resp-reg_receiver"/>
</dbReference>
<dbReference type="OrthoDB" id="9794370at2"/>
<dbReference type="AlphaFoldDB" id="A0A2Z2KGA1"/>
<dbReference type="InterPro" id="IPR011006">
    <property type="entry name" value="CheY-like_superfamily"/>
</dbReference>
<evidence type="ECO:0000256" key="5">
    <source>
        <dbReference type="ARBA" id="ARBA00023015"/>
    </source>
</evidence>
<evidence type="ECO:0000256" key="8">
    <source>
        <dbReference type="PROSITE-ProRule" id="PRU00169"/>
    </source>
</evidence>
<evidence type="ECO:0000313" key="11">
    <source>
        <dbReference type="EMBL" id="ASA25204.1"/>
    </source>
</evidence>
<dbReference type="GO" id="GO:0000160">
    <property type="term" value="P:phosphorelay signal transduction system"/>
    <property type="evidence" value="ECO:0007669"/>
    <property type="project" value="UniProtKB-KW"/>
</dbReference>
<evidence type="ECO:0000313" key="12">
    <source>
        <dbReference type="Proteomes" id="UP000249890"/>
    </source>
</evidence>
<evidence type="ECO:0000259" key="9">
    <source>
        <dbReference type="PROSITE" id="PS01124"/>
    </source>
</evidence>
<dbReference type="InterPro" id="IPR020449">
    <property type="entry name" value="Tscrpt_reg_AraC-type_HTH"/>
</dbReference>